<dbReference type="Proteomes" id="UP000248897">
    <property type="component" value="Chromosome 1"/>
</dbReference>
<name>A0A2X4U8U0_SERPL</name>
<accession>A0A2X4U8U0</accession>
<gene>
    <name evidence="1" type="ORF">NCTC12961_00090</name>
</gene>
<organism evidence="1 2">
    <name type="scientific">Serratia plymuthica</name>
    <dbReference type="NCBI Taxonomy" id="82996"/>
    <lineage>
        <taxon>Bacteria</taxon>
        <taxon>Pseudomonadati</taxon>
        <taxon>Pseudomonadota</taxon>
        <taxon>Gammaproteobacteria</taxon>
        <taxon>Enterobacterales</taxon>
        <taxon>Yersiniaceae</taxon>
        <taxon>Serratia</taxon>
    </lineage>
</organism>
<evidence type="ECO:0000313" key="2">
    <source>
        <dbReference type="Proteomes" id="UP000248897"/>
    </source>
</evidence>
<protein>
    <submittedName>
        <fullName evidence="1">Uncharacterized protein</fullName>
    </submittedName>
</protein>
<evidence type="ECO:0000313" key="1">
    <source>
        <dbReference type="EMBL" id="SQI29160.1"/>
    </source>
</evidence>
<proteinExistence type="predicted"/>
<reference evidence="1 2" key="1">
    <citation type="submission" date="2018-06" db="EMBL/GenBank/DDBJ databases">
        <authorList>
            <consortium name="Pathogen Informatics"/>
            <person name="Doyle S."/>
        </authorList>
    </citation>
    <scope>NUCLEOTIDE SEQUENCE [LARGE SCALE GENOMIC DNA]</scope>
    <source>
        <strain evidence="1 2">NCTC12961</strain>
    </source>
</reference>
<sequence>MRVEYLVTIEITNSFCKTKKSFLNFIQSDSEINIVGKKINYKSDVFGIEITEENSPSEKNKIFHIKLSNENDEKVNEFTNLLKVLRNLLHMASKNNIQTLWDDIGFNYSLKCYPIIHEIENMMRKLITKFMLTNVGVGWVETAIPEELKKSKELNHR</sequence>
<dbReference type="EMBL" id="LS483469">
    <property type="protein sequence ID" value="SQI29160.1"/>
    <property type="molecule type" value="Genomic_DNA"/>
</dbReference>
<dbReference type="AlphaFoldDB" id="A0A2X4U8U0"/>